<dbReference type="Pfam" id="PF07510">
    <property type="entry name" value="GmrSD_C"/>
    <property type="match status" value="1"/>
</dbReference>
<dbReference type="InParanoid" id="F5YAM7"/>
<dbReference type="Proteomes" id="UP000009222">
    <property type="component" value="Chromosome"/>
</dbReference>
<feature type="domain" description="GmrSD restriction endonucleases C-terminal" evidence="2">
    <location>
        <begin position="510"/>
        <end position="608"/>
    </location>
</feature>
<dbReference type="STRING" id="545695.TREAZ_1978"/>
<gene>
    <name evidence="3" type="ordered locus">TREAZ_1978</name>
</gene>
<dbReference type="HOGENOM" id="CLU_023391_0_0_12"/>
<dbReference type="PANTHER" id="PTHR35149">
    <property type="entry name" value="SLL5132 PROTEIN"/>
    <property type="match status" value="1"/>
</dbReference>
<name>F5YAM7_LEAAZ</name>
<dbReference type="KEGG" id="taz:TREAZ_1978"/>
<evidence type="ECO:0000313" key="4">
    <source>
        <dbReference type="Proteomes" id="UP000009222"/>
    </source>
</evidence>
<protein>
    <recommendedName>
        <fullName evidence="5">DUF262 domain-containing protein</fullName>
    </recommendedName>
</protein>
<reference evidence="4" key="1">
    <citation type="submission" date="2009-12" db="EMBL/GenBank/DDBJ databases">
        <title>Complete sequence of Treponema azotonutricium strain ZAS-9.</title>
        <authorList>
            <person name="Tetu S.G."/>
            <person name="Matson E."/>
            <person name="Ren Q."/>
            <person name="Seshadri R."/>
            <person name="Elbourne L."/>
            <person name="Hassan K.A."/>
            <person name="Durkin A."/>
            <person name="Radune D."/>
            <person name="Mohamoud Y."/>
            <person name="Shay R."/>
            <person name="Jin S."/>
            <person name="Zhang X."/>
            <person name="Lucey K."/>
            <person name="Ballor N.R."/>
            <person name="Ottesen E."/>
            <person name="Rosenthal R."/>
            <person name="Allen A."/>
            <person name="Leadbetter J.R."/>
            <person name="Paulsen I.T."/>
        </authorList>
    </citation>
    <scope>NUCLEOTIDE SEQUENCE [LARGE SCALE GENOMIC DNA]</scope>
    <source>
        <strain evidence="4">ATCC BAA-888 / DSM 13862 / ZAS-9</strain>
    </source>
</reference>
<organism evidence="3 4">
    <name type="scientific">Leadbettera azotonutricia (strain ATCC BAA-888 / DSM 13862 / ZAS-9)</name>
    <name type="common">Treponema azotonutricium</name>
    <dbReference type="NCBI Taxonomy" id="545695"/>
    <lineage>
        <taxon>Bacteria</taxon>
        <taxon>Pseudomonadati</taxon>
        <taxon>Spirochaetota</taxon>
        <taxon>Spirochaetia</taxon>
        <taxon>Spirochaetales</taxon>
        <taxon>Breznakiellaceae</taxon>
        <taxon>Leadbettera</taxon>
    </lineage>
</organism>
<evidence type="ECO:0000313" key="3">
    <source>
        <dbReference type="EMBL" id="AEF82235.1"/>
    </source>
</evidence>
<dbReference type="OrthoDB" id="9798761at2"/>
<proteinExistence type="predicted"/>
<dbReference type="InterPro" id="IPR004919">
    <property type="entry name" value="GmrSD_N"/>
</dbReference>
<reference evidence="3 4" key="2">
    <citation type="journal article" date="2011" name="ISME J.">
        <title>RNA-seq reveals cooperative metabolic interactions between two termite-gut spirochete species in co-culture.</title>
        <authorList>
            <person name="Rosenthal A.Z."/>
            <person name="Matson E.G."/>
            <person name="Eldar A."/>
            <person name="Leadbetter J.R."/>
        </authorList>
    </citation>
    <scope>NUCLEOTIDE SEQUENCE [LARGE SCALE GENOMIC DNA]</scope>
    <source>
        <strain evidence="4">ATCC BAA-888 / DSM 13862 / ZAS-9</strain>
    </source>
</reference>
<dbReference type="EMBL" id="CP001841">
    <property type="protein sequence ID" value="AEF82235.1"/>
    <property type="molecule type" value="Genomic_DNA"/>
</dbReference>
<evidence type="ECO:0000259" key="1">
    <source>
        <dbReference type="Pfam" id="PF03235"/>
    </source>
</evidence>
<evidence type="ECO:0008006" key="5">
    <source>
        <dbReference type="Google" id="ProtNLM"/>
    </source>
</evidence>
<feature type="domain" description="GmrSD restriction endonucleases N-terminal" evidence="1">
    <location>
        <begin position="9"/>
        <end position="210"/>
    </location>
</feature>
<sequence>MADEKAHSVKDILSNNNYVIPIYQRNYDWGKQEISQLIKDIVEFFNMQTYDESKTYYLGSLVCFKREDKDGTFELIDGQQRHTTLTLINIVLKNYKNSQIDNVDALKLKFDSRKNTQRFLEAIYQNFENLDTLNIDGIGNMKSAVDIIRDELRMQVGEDNILNFAKYFYNNVKLFRVEVPYDTDLNHYFEIMNNRGEQLEKHEIIKALLMEKIEISDEKGQKEIEKTKNAQYKFAAIWDACSDMGDYVCFNLNSLFGINGNIEIDKIDFDSIEINQNNEDKDNSLSDILLYHTIPNDFPKKEKYTKEKYKSIIDFPNFLLQVLKLRYPDISLDDKKLLEQFQKYLSELNFSIDFITNLLKCRILFDKYIIKQDLSDADDNKQNWGIRKSNSSFDGTIKTFDDDDELVKLQVMLYYSDSTNTYNTWLYEILNKYLFFFEGQEDVVKYTLNILAIAENKFDSNNLSYPDISIFNLYFIDFLLWKLYITEVQSKEGNYQYQEPLLELKQKIFKKRSLFNTFKFRQLSSKEHLFPQAKSNDFNVAYDCLNCIGNLCLISSSQNSQGNKDMPIAKKKSFESDNSSLKRLIMFESFEDDKWEQSQIEKHKEEIRNLIDW</sequence>
<dbReference type="RefSeq" id="WP_015710059.1">
    <property type="nucleotide sequence ID" value="NC_015577.1"/>
</dbReference>
<dbReference type="eggNOG" id="COG1479">
    <property type="taxonomic scope" value="Bacteria"/>
</dbReference>
<evidence type="ECO:0000259" key="2">
    <source>
        <dbReference type="Pfam" id="PF07510"/>
    </source>
</evidence>
<dbReference type="AlphaFoldDB" id="F5YAM7"/>
<dbReference type="Pfam" id="PF03235">
    <property type="entry name" value="GmrSD_N"/>
    <property type="match status" value="1"/>
</dbReference>
<accession>F5YAM7</accession>
<dbReference type="InterPro" id="IPR011089">
    <property type="entry name" value="GmrSD_C"/>
</dbReference>
<keyword evidence="4" id="KW-1185">Reference proteome</keyword>
<dbReference type="PANTHER" id="PTHR35149:SF1">
    <property type="entry name" value="DUF5655 DOMAIN-CONTAINING PROTEIN"/>
    <property type="match status" value="1"/>
</dbReference>